<organism evidence="1 2">
    <name type="scientific">Phoenix dactylifera</name>
    <name type="common">Date palm</name>
    <dbReference type="NCBI Taxonomy" id="42345"/>
    <lineage>
        <taxon>Eukaryota</taxon>
        <taxon>Viridiplantae</taxon>
        <taxon>Streptophyta</taxon>
        <taxon>Embryophyta</taxon>
        <taxon>Tracheophyta</taxon>
        <taxon>Spermatophyta</taxon>
        <taxon>Magnoliopsida</taxon>
        <taxon>Liliopsida</taxon>
        <taxon>Arecaceae</taxon>
        <taxon>Coryphoideae</taxon>
        <taxon>Phoeniceae</taxon>
        <taxon>Phoenix</taxon>
    </lineage>
</organism>
<reference evidence="2" key="2">
    <citation type="submission" date="2025-08" db="UniProtKB">
        <authorList>
            <consortium name="RefSeq"/>
        </authorList>
    </citation>
    <scope>IDENTIFICATION</scope>
    <source>
        <tissue evidence="2">Young leaves</tissue>
    </source>
</reference>
<name>A0A8B9A024_PHODC</name>
<dbReference type="OrthoDB" id="1461976at2759"/>
<dbReference type="AlphaFoldDB" id="A0A8B9A024"/>
<dbReference type="PANTHER" id="PTHR32100">
    <property type="entry name" value="OMEGA-6 FATTY ACID DESATURASE, CHLOROPLASTIC"/>
    <property type="match status" value="1"/>
</dbReference>
<proteinExistence type="predicted"/>
<dbReference type="KEGG" id="pda:103702202"/>
<evidence type="ECO:0000313" key="2">
    <source>
        <dbReference type="RefSeq" id="XP_038979930.1"/>
    </source>
</evidence>
<dbReference type="GeneID" id="103702202"/>
<protein>
    <submittedName>
        <fullName evidence="2">Omega-3 fatty acid desaturase, chloroplastic-like</fullName>
    </submittedName>
</protein>
<dbReference type="Proteomes" id="UP000228380">
    <property type="component" value="Chromosome 3"/>
</dbReference>
<dbReference type="InterPro" id="IPR012171">
    <property type="entry name" value="Fatty_acid_desaturase"/>
</dbReference>
<dbReference type="GO" id="GO:0016491">
    <property type="term" value="F:oxidoreductase activity"/>
    <property type="evidence" value="ECO:0007669"/>
    <property type="project" value="InterPro"/>
</dbReference>
<reference evidence="1" key="1">
    <citation type="journal article" date="2019" name="Nat. Commun.">
        <title>Genome-wide association mapping of date palm fruit traits.</title>
        <authorList>
            <person name="Hazzouri K.M."/>
            <person name="Gros-Balthazard M."/>
            <person name="Flowers J.M."/>
            <person name="Copetti D."/>
            <person name="Lemansour A."/>
            <person name="Lebrun M."/>
            <person name="Masmoudi K."/>
            <person name="Ferrand S."/>
            <person name="Dhar M.I."/>
            <person name="Fresquez Z.A."/>
            <person name="Rosas U."/>
            <person name="Zhang J."/>
            <person name="Talag J."/>
            <person name="Lee S."/>
            <person name="Kudrna D."/>
            <person name="Powell R.F."/>
            <person name="Leitch I.J."/>
            <person name="Krueger R.R."/>
            <person name="Wing R.A."/>
            <person name="Amiri K.M.A."/>
            <person name="Purugganan M.D."/>
        </authorList>
    </citation>
    <scope>NUCLEOTIDE SEQUENCE [LARGE SCALE GENOMIC DNA]</scope>
    <source>
        <strain evidence="1">cv. Khalas</strain>
    </source>
</reference>
<accession>A0A8B9A024</accession>
<dbReference type="RefSeq" id="XP_038979930.1">
    <property type="nucleotide sequence ID" value="XM_039124002.1"/>
</dbReference>
<gene>
    <name evidence="2" type="primary">LOC103702202</name>
</gene>
<keyword evidence="1" id="KW-1185">Reference proteome</keyword>
<evidence type="ECO:0000313" key="1">
    <source>
        <dbReference type="Proteomes" id="UP000228380"/>
    </source>
</evidence>
<sequence>MASYGTLNLDSVPQILHFTLPFPMLEYLFSLWKRSPWKRGSHFHPDRTLWMPYLVFILWLEFVTYLHHHRHDEKLPWSQKNEVVSNPSVSRRDVRLPKLWQQFEWSYLRKGLSTLEQDYGWIHNIHHDMGLMIHHLFPQIPQYYLVEAIEAANPVLGKYYGEPEKSATLSFHLFGILAKSLRHDHYISDIGDVVYYQTNRIFVHVPGHISHSFLFQIKGKRCRKVVLK</sequence>